<feature type="non-terminal residue" evidence="1">
    <location>
        <position position="1"/>
    </location>
</feature>
<dbReference type="AlphaFoldDB" id="A0A3B1DRY0"/>
<organism evidence="1">
    <name type="scientific">hydrothermal vent metagenome</name>
    <dbReference type="NCBI Taxonomy" id="652676"/>
    <lineage>
        <taxon>unclassified sequences</taxon>
        <taxon>metagenomes</taxon>
        <taxon>ecological metagenomes</taxon>
    </lineage>
</organism>
<proteinExistence type="predicted"/>
<reference evidence="1" key="1">
    <citation type="submission" date="2018-06" db="EMBL/GenBank/DDBJ databases">
        <authorList>
            <person name="Zhirakovskaya E."/>
        </authorList>
    </citation>
    <scope>NUCLEOTIDE SEQUENCE</scope>
</reference>
<dbReference type="EMBL" id="UOGK01000268">
    <property type="protein sequence ID" value="VAX39623.1"/>
    <property type="molecule type" value="Genomic_DNA"/>
</dbReference>
<sequence length="271" mass="31274">LQIVAAILAAGWLAVAVQHFAYERWRLGRLGRRLFRQLRTIRRGESSLARAVGLLAREDQSPLVLPMNDSDETRYEMLGRLRRVLGCLGYRGVLVLVDRIDEPTLVNGDADRMRSIIWPMFNNKFLQQESFGLKMLLPIELRYALFKESSAFFQEARLDKQNLVERLSWTGSMLYDLCDARLKACRAVDAEPIALLDLFAEDVTGRDVVDALDQMHQPRDAFKLLYRCLSEHCSNVTAEQGQWRVPRLVLEQVRKQEAERVQQLYRGIRPA</sequence>
<accession>A0A3B1DRY0</accession>
<gene>
    <name evidence="1" type="ORF">MNBD_PLANCTO03-794</name>
</gene>
<evidence type="ECO:0000313" key="1">
    <source>
        <dbReference type="EMBL" id="VAX39623.1"/>
    </source>
</evidence>
<protein>
    <submittedName>
        <fullName evidence="1">Uncharacterized protein</fullName>
    </submittedName>
</protein>
<name>A0A3B1DRY0_9ZZZZ</name>